<dbReference type="Pfam" id="PF04565">
    <property type="entry name" value="RNA_pol_Rpb2_3"/>
    <property type="match status" value="1"/>
</dbReference>
<comment type="similarity">
    <text evidence="1 7">Belongs to the RNA polymerase beta chain family.</text>
</comment>
<evidence type="ECO:0000256" key="3">
    <source>
        <dbReference type="ARBA" id="ARBA00022478"/>
    </source>
</evidence>
<proteinExistence type="inferred from homology"/>
<organism evidence="10">
    <name type="scientific">Penicillium italicum</name>
    <name type="common">Blue mold</name>
    <dbReference type="NCBI Taxonomy" id="40296"/>
    <lineage>
        <taxon>Eukaryota</taxon>
        <taxon>Fungi</taxon>
        <taxon>Dikarya</taxon>
        <taxon>Ascomycota</taxon>
        <taxon>Pezizomycotina</taxon>
        <taxon>Eurotiomycetes</taxon>
        <taxon>Eurotiomycetidae</taxon>
        <taxon>Eurotiales</taxon>
        <taxon>Aspergillaceae</taxon>
        <taxon>Penicillium</taxon>
    </lineage>
</organism>
<dbReference type="GO" id="GO:0003677">
    <property type="term" value="F:DNA binding"/>
    <property type="evidence" value="ECO:0007669"/>
    <property type="project" value="InterPro"/>
</dbReference>
<feature type="domain" description="RNA polymerase Rpb2" evidence="9">
    <location>
        <begin position="167"/>
        <end position="238"/>
    </location>
</feature>
<evidence type="ECO:0000256" key="2">
    <source>
        <dbReference type="ARBA" id="ARBA00012418"/>
    </source>
</evidence>
<sequence length="271" mass="30965">WGMVCPPETPQGQTCGLVKNLPLMFSITVGSPSEPIVDFMIFQDMEVQEASVPLRIPTATKVFVKRRIFLHHQYRDHLVTTSMQLTWRSRLPLEIMPGRDIRYRLYSILSIDTGACRPAFVVHNDPGRDNEAYLDVMKELCPQQGAGRCMTGGARICTERLERSIGWHELVQTCAAEYTHAEEEETPIIVMMPHDLDEYRRVQAGMDVEQDISEVPNMLLMTKMNPTTHTYTHCEIHPSMILGICVGIIPFPVHNKSPRNNTHLLWANKPW</sequence>
<dbReference type="GO" id="GO:0000428">
    <property type="term" value="C:DNA-directed RNA polymerase complex"/>
    <property type="evidence" value="ECO:0007669"/>
    <property type="project" value="UniProtKB-KW"/>
</dbReference>
<dbReference type="GO" id="GO:0003899">
    <property type="term" value="F:DNA-directed RNA polymerase activity"/>
    <property type="evidence" value="ECO:0007669"/>
    <property type="project" value="UniProtKB-EC"/>
</dbReference>
<accession>G0KW80</accession>
<evidence type="ECO:0000313" key="10">
    <source>
        <dbReference type="EMBL" id="ACM43401.1"/>
    </source>
</evidence>
<feature type="non-terminal residue" evidence="10">
    <location>
        <position position="1"/>
    </location>
</feature>
<dbReference type="InterPro" id="IPR015712">
    <property type="entry name" value="DNA-dir_RNA_pol_su2"/>
</dbReference>
<dbReference type="InterPro" id="IPR007647">
    <property type="entry name" value="RNA_pol_Rpb2_5"/>
</dbReference>
<dbReference type="SUPFAM" id="SSF64484">
    <property type="entry name" value="beta and beta-prime subunits of DNA dependent RNA-polymerase"/>
    <property type="match status" value="1"/>
</dbReference>
<feature type="domain" description="RNA polymerase Rpb2" evidence="8">
    <location>
        <begin position="1"/>
        <end position="26"/>
    </location>
</feature>
<dbReference type="InterPro" id="IPR007645">
    <property type="entry name" value="RNA_pol_Rpb2_3"/>
</dbReference>
<feature type="non-terminal residue" evidence="10">
    <location>
        <position position="271"/>
    </location>
</feature>
<dbReference type="EC" id="2.7.7.6" evidence="2"/>
<dbReference type="GO" id="GO:0032549">
    <property type="term" value="F:ribonucleoside binding"/>
    <property type="evidence" value="ECO:0007669"/>
    <property type="project" value="InterPro"/>
</dbReference>
<name>G0KW80_PENIT</name>
<keyword evidence="3" id="KW-0240">DNA-directed RNA polymerase</keyword>
<dbReference type="EMBL" id="FJ004476">
    <property type="protein sequence ID" value="ACM43401.1"/>
    <property type="molecule type" value="Genomic_DNA"/>
</dbReference>
<evidence type="ECO:0000256" key="7">
    <source>
        <dbReference type="RuleBase" id="RU000434"/>
    </source>
</evidence>
<reference evidence="10" key="1">
    <citation type="submission" date="2008-08" db="EMBL/GenBank/DDBJ databases">
        <title>Multilocus phylogenetic analysis of Penicillium species.</title>
        <authorList>
            <person name="Krimitzas A.M."/>
            <person name="Kouvelis V.N."/>
            <person name="Typas M.A."/>
        </authorList>
    </citation>
    <scope>NUCLEOTIDE SEQUENCE</scope>
    <source>
        <strain evidence="10">ATHUM 3004</strain>
    </source>
</reference>
<keyword evidence="4" id="KW-0808">Transferase</keyword>
<dbReference type="Gene3D" id="3.90.1100.10">
    <property type="match status" value="1"/>
</dbReference>
<keyword evidence="5" id="KW-0548">Nucleotidyltransferase</keyword>
<evidence type="ECO:0000256" key="4">
    <source>
        <dbReference type="ARBA" id="ARBA00022679"/>
    </source>
</evidence>
<evidence type="ECO:0000256" key="1">
    <source>
        <dbReference type="ARBA" id="ARBA00006835"/>
    </source>
</evidence>
<keyword evidence="6" id="KW-0804">Transcription</keyword>
<dbReference type="AlphaFoldDB" id="G0KW80"/>
<evidence type="ECO:0000256" key="6">
    <source>
        <dbReference type="ARBA" id="ARBA00023163"/>
    </source>
</evidence>
<evidence type="ECO:0000259" key="9">
    <source>
        <dbReference type="Pfam" id="PF04567"/>
    </source>
</evidence>
<evidence type="ECO:0000259" key="8">
    <source>
        <dbReference type="Pfam" id="PF04565"/>
    </source>
</evidence>
<gene>
    <name evidence="10" type="primary">rpb2</name>
</gene>
<protein>
    <recommendedName>
        <fullName evidence="2">DNA-directed RNA polymerase</fullName>
        <ecNumber evidence="2">2.7.7.6</ecNumber>
    </recommendedName>
</protein>
<dbReference type="PANTHER" id="PTHR20856">
    <property type="entry name" value="DNA-DIRECTED RNA POLYMERASE I SUBUNIT 2"/>
    <property type="match status" value="1"/>
</dbReference>
<dbReference type="Pfam" id="PF04567">
    <property type="entry name" value="RNA_pol_Rpb2_5"/>
    <property type="match status" value="1"/>
</dbReference>
<evidence type="ECO:0000256" key="5">
    <source>
        <dbReference type="ARBA" id="ARBA00022695"/>
    </source>
</evidence>
<dbReference type="GO" id="GO:0006351">
    <property type="term" value="P:DNA-templated transcription"/>
    <property type="evidence" value="ECO:0007669"/>
    <property type="project" value="InterPro"/>
</dbReference>